<dbReference type="STRING" id="400092.PKOR_11835"/>
<organism evidence="6 7">
    <name type="scientific">Pontibacter korlensis</name>
    <dbReference type="NCBI Taxonomy" id="400092"/>
    <lineage>
        <taxon>Bacteria</taxon>
        <taxon>Pseudomonadati</taxon>
        <taxon>Bacteroidota</taxon>
        <taxon>Cytophagia</taxon>
        <taxon>Cytophagales</taxon>
        <taxon>Hymenobacteraceae</taxon>
        <taxon>Pontibacter</taxon>
    </lineage>
</organism>
<reference evidence="6 7" key="1">
    <citation type="journal article" date="2015" name="Sci. Rep.">
        <title>Unraveling adaptation of Pontibacter korlensis to radiation and infertility in desert through complete genome and comparative transcriptomic analysis.</title>
        <authorList>
            <person name="Dai J."/>
            <person name="Dai W."/>
            <person name="Qiu C."/>
            <person name="Yang Z."/>
            <person name="Zhang Y."/>
            <person name="Zhou M."/>
            <person name="Zhang L."/>
            <person name="Fang C."/>
            <person name="Gao Q."/>
            <person name="Yang Q."/>
            <person name="Li X."/>
            <person name="Wang Z."/>
            <person name="Wang Z."/>
            <person name="Jia Z."/>
            <person name="Chen X."/>
        </authorList>
    </citation>
    <scope>NUCLEOTIDE SEQUENCE [LARGE SCALE GENOMIC DNA]</scope>
    <source>
        <strain evidence="6 7">X14-1T</strain>
    </source>
</reference>
<keyword evidence="3" id="KW-0378">Hydrolase</keyword>
<evidence type="ECO:0000313" key="6">
    <source>
        <dbReference type="EMBL" id="AKD03689.1"/>
    </source>
</evidence>
<comment type="similarity">
    <text evidence="1">Belongs to the bacterial phospholipase C family.</text>
</comment>
<evidence type="ECO:0000259" key="5">
    <source>
        <dbReference type="Pfam" id="PF05506"/>
    </source>
</evidence>
<dbReference type="KEGG" id="pko:PKOR_11835"/>
<evidence type="ECO:0000256" key="3">
    <source>
        <dbReference type="ARBA" id="ARBA00022801"/>
    </source>
</evidence>
<dbReference type="PATRIC" id="fig|400092.3.peg.2577"/>
<dbReference type="PANTHER" id="PTHR31956">
    <property type="entry name" value="NON-SPECIFIC PHOSPHOLIPASE C4-RELATED"/>
    <property type="match status" value="1"/>
</dbReference>
<dbReference type="InterPro" id="IPR017850">
    <property type="entry name" value="Alkaline_phosphatase_core_sf"/>
</dbReference>
<sequence>MSDTRREFIKKAALLTGSAGLFNVLPISIQKAMSISADPGSTFLDAEHVVFLMQENRSFDHAYGTLQGVRGFNDPRAIQLPNKNKVWLQSNAAGETFAPFRLNIKDTKATWMSALPHSWTDQVDARNNGKYDKWLETKSSGNKDYAHLPLTLGYYNRADIPFYYALADAFTVCDQYFSSALAGTSPNRCFFWTGTVRKKQLETSKAHVWNGEIDYKDLRWTTFPERLEDLGVSWRVYQNELSVGVGFTGEEDDWLANFTDNDLEYFAQYNVRLHAKHLEYLAKKSTKLAREIEALENKIQLNQQDKEELEAKKKELASVKNQQKKWSQKQYDILSEREKSIHKKAFTTNTGDPDYHKLETLTYDDNGTQREVKVPKGDILHQFRKDVETGNLPTVSWLVAPSNFSDHPGSPWYGAWYVSEVMDILTKDPEVWKKTIFIMNYDENDGYFDHVPPFVPPVTGKPETGQASKNIDTRVEHVTMEQEEQRGYPADRLRESPIGLGYRVPMVIASPWSRGGWVNSQVFDHTSCLQFLETFLSKKTRKEVKEPNISEWRRTVCGDLSSVFRPYNNEKISYPAFIDKEPFIQSVHKAKFKELPSGFKSLTKAEVEAINQNTGASAFMPQQEEGIRSSCSLPYQLYVDGKLSADKRTFGISFESKTEVFEKDTAGSPFSVYAPGKFSQANAEQQTMNNWSFAVSAGDKIDYAWPVDAFENGVYHLKCYGPNGFFREFSGNAQDPAIEVQFDYERNRISKKKLTGNVELKLFNTSNDQSYTIEITDLAYKSNNLRKELKASTTDKAPTTLVLNLKQSFGWYDFSVRVTGNNTFEKRYAGRVETGKHGYSDPYMGRVVG</sequence>
<dbReference type="EMBL" id="CP009621">
    <property type="protein sequence ID" value="AKD03689.1"/>
    <property type="molecule type" value="Genomic_DNA"/>
</dbReference>
<name>A0A0E3ZGV5_9BACT</name>
<dbReference type="InterPro" id="IPR008475">
    <property type="entry name" value="PLipase_C_C"/>
</dbReference>
<feature type="domain" description="Bacterial phospholipase C C-terminal" evidence="5">
    <location>
        <begin position="630"/>
        <end position="732"/>
    </location>
</feature>
<dbReference type="Pfam" id="PF05506">
    <property type="entry name" value="PLipase_C_C"/>
    <property type="match status" value="2"/>
</dbReference>
<keyword evidence="4" id="KW-0175">Coiled coil</keyword>
<keyword evidence="7" id="KW-1185">Reference proteome</keyword>
<evidence type="ECO:0000313" key="7">
    <source>
        <dbReference type="Proteomes" id="UP000033109"/>
    </source>
</evidence>
<evidence type="ECO:0000256" key="4">
    <source>
        <dbReference type="SAM" id="Coils"/>
    </source>
</evidence>
<feature type="domain" description="Bacterial phospholipase C C-terminal" evidence="5">
    <location>
        <begin position="739"/>
        <end position="831"/>
    </location>
</feature>
<dbReference type="NCBIfam" id="TIGR03396">
    <property type="entry name" value="PC_PLC"/>
    <property type="match status" value="1"/>
</dbReference>
<dbReference type="GO" id="GO:0016042">
    <property type="term" value="P:lipid catabolic process"/>
    <property type="evidence" value="ECO:0007669"/>
    <property type="project" value="InterPro"/>
</dbReference>
<dbReference type="Gene3D" id="3.40.720.10">
    <property type="entry name" value="Alkaline Phosphatase, subunit A"/>
    <property type="match status" value="2"/>
</dbReference>
<dbReference type="EC" id="3.1.4.3" evidence="2"/>
<dbReference type="PANTHER" id="PTHR31956:SF1">
    <property type="entry name" value="NON-SPECIFIC PHOSPHOLIPASE C1"/>
    <property type="match status" value="1"/>
</dbReference>
<protein>
    <recommendedName>
        <fullName evidence="2">phospholipase C</fullName>
        <ecNumber evidence="2">3.1.4.3</ecNumber>
    </recommendedName>
</protein>
<gene>
    <name evidence="6" type="ORF">PKOR_11835</name>
</gene>
<dbReference type="Proteomes" id="UP000033109">
    <property type="component" value="Chromosome"/>
</dbReference>
<feature type="coiled-coil region" evidence="4">
    <location>
        <begin position="278"/>
        <end position="329"/>
    </location>
</feature>
<dbReference type="RefSeq" id="WP_046310962.1">
    <property type="nucleotide sequence ID" value="NZ_CBCSCY010000002.1"/>
</dbReference>
<dbReference type="GO" id="GO:0034480">
    <property type="term" value="F:phosphatidylcholine phospholipase C activity"/>
    <property type="evidence" value="ECO:0007669"/>
    <property type="project" value="UniProtKB-EC"/>
</dbReference>
<evidence type="ECO:0000256" key="2">
    <source>
        <dbReference type="ARBA" id="ARBA00012018"/>
    </source>
</evidence>
<dbReference type="HOGENOM" id="CLU_008770_1_0_10"/>
<dbReference type="Pfam" id="PF04185">
    <property type="entry name" value="Phosphoesterase"/>
    <property type="match status" value="2"/>
</dbReference>
<proteinExistence type="inferred from homology"/>
<dbReference type="InterPro" id="IPR006311">
    <property type="entry name" value="TAT_signal"/>
</dbReference>
<dbReference type="OrthoDB" id="980947at2"/>
<dbReference type="PROSITE" id="PS51318">
    <property type="entry name" value="TAT"/>
    <property type="match status" value="1"/>
</dbReference>
<dbReference type="InterPro" id="IPR017767">
    <property type="entry name" value="PC-PLC"/>
</dbReference>
<dbReference type="InterPro" id="IPR007312">
    <property type="entry name" value="Phosphoesterase"/>
</dbReference>
<evidence type="ECO:0000256" key="1">
    <source>
        <dbReference type="ARBA" id="ARBA00009717"/>
    </source>
</evidence>
<accession>A0A0E3ZGV5</accession>
<dbReference type="AlphaFoldDB" id="A0A0E3ZGV5"/>